<feature type="region of interest" description="Disordered" evidence="1">
    <location>
        <begin position="47"/>
        <end position="66"/>
    </location>
</feature>
<dbReference type="Proteomes" id="UP001333710">
    <property type="component" value="Chromosome"/>
</dbReference>
<dbReference type="EMBL" id="AP027272">
    <property type="protein sequence ID" value="BDX07470.1"/>
    <property type="molecule type" value="Genomic_DNA"/>
</dbReference>
<dbReference type="Pfam" id="PF09831">
    <property type="entry name" value="DUF2058"/>
    <property type="match status" value="1"/>
</dbReference>
<evidence type="ECO:0000313" key="2">
    <source>
        <dbReference type="EMBL" id="BDX07470.1"/>
    </source>
</evidence>
<reference evidence="2" key="1">
    <citation type="submission" date="2023-01" db="EMBL/GenBank/DDBJ databases">
        <title>Complete genome sequence of Planctobacterium marinum strain Dej080120_11.</title>
        <authorList>
            <person name="Ueki S."/>
            <person name="Maruyama F."/>
        </authorList>
    </citation>
    <scope>NUCLEOTIDE SEQUENCE</scope>
    <source>
        <strain evidence="2">Dej080120_11</strain>
    </source>
</reference>
<organism evidence="2 3">
    <name type="scientific">Planctobacterium marinum</name>
    <dbReference type="NCBI Taxonomy" id="1631968"/>
    <lineage>
        <taxon>Bacteria</taxon>
        <taxon>Pseudomonadati</taxon>
        <taxon>Pseudomonadota</taxon>
        <taxon>Gammaproteobacteria</taxon>
        <taxon>Alteromonadales</taxon>
        <taxon>Alteromonadaceae</taxon>
        <taxon>Planctobacterium</taxon>
    </lineage>
</organism>
<proteinExistence type="predicted"/>
<evidence type="ECO:0000313" key="3">
    <source>
        <dbReference type="Proteomes" id="UP001333710"/>
    </source>
</evidence>
<dbReference type="AlphaFoldDB" id="A0AA48I7N1"/>
<dbReference type="KEGG" id="pmaw:MACH26_29910"/>
<evidence type="ECO:0008006" key="4">
    <source>
        <dbReference type="Google" id="ProtNLM"/>
    </source>
</evidence>
<feature type="region of interest" description="Disordered" evidence="1">
    <location>
        <begin position="16"/>
        <end position="38"/>
    </location>
</feature>
<accession>A0AA48I7N1</accession>
<dbReference type="RefSeq" id="WP_338293490.1">
    <property type="nucleotide sequence ID" value="NZ_AP027272.1"/>
</dbReference>
<keyword evidence="3" id="KW-1185">Reference proteome</keyword>
<protein>
    <recommendedName>
        <fullName evidence="4">Nucleoprotein/polynucleotide-associated enzyme</fullName>
    </recommendedName>
</protein>
<gene>
    <name evidence="2" type="primary">yaiL</name>
    <name evidence="2" type="ORF">MACH26_29910</name>
</gene>
<dbReference type="InterPro" id="IPR018636">
    <property type="entry name" value="DUF2058"/>
</dbReference>
<feature type="compositionally biased region" description="Basic and acidic residues" evidence="1">
    <location>
        <begin position="16"/>
        <end position="28"/>
    </location>
</feature>
<sequence>MALSLQEQLLKSGLADKKSAKKIQNEKRKKDKIRRKSKIVETDEVKASVKAQQEAKKQKDMALNAEAKKEAEKKQIAAQIIQMIDMNQQPVNNGDIKFQFTHDNVIKQLLVNEKTRGHLQGNKLAIVAHKDSYAIIPIQVADKIAERDASCILYRADQQGEVELSEEEQDWYADYEIPDDLVW</sequence>
<evidence type="ECO:0000256" key="1">
    <source>
        <dbReference type="SAM" id="MobiDB-lite"/>
    </source>
</evidence>
<name>A0AA48I7N1_9ALTE</name>